<name>A0ABV9SER8_9PSEU</name>
<organism evidence="2 3">
    <name type="scientific">Actinophytocola glycyrrhizae</name>
    <dbReference type="NCBI Taxonomy" id="2044873"/>
    <lineage>
        <taxon>Bacteria</taxon>
        <taxon>Bacillati</taxon>
        <taxon>Actinomycetota</taxon>
        <taxon>Actinomycetes</taxon>
        <taxon>Pseudonocardiales</taxon>
        <taxon>Pseudonocardiaceae</taxon>
    </lineage>
</organism>
<reference evidence="3" key="1">
    <citation type="journal article" date="2019" name="Int. J. Syst. Evol. Microbiol.">
        <title>The Global Catalogue of Microorganisms (GCM) 10K type strain sequencing project: providing services to taxonomists for standard genome sequencing and annotation.</title>
        <authorList>
            <consortium name="The Broad Institute Genomics Platform"/>
            <consortium name="The Broad Institute Genome Sequencing Center for Infectious Disease"/>
            <person name="Wu L."/>
            <person name="Ma J."/>
        </authorList>
    </citation>
    <scope>NUCLEOTIDE SEQUENCE [LARGE SCALE GENOMIC DNA]</scope>
    <source>
        <strain evidence="3">ZS-22-S1</strain>
    </source>
</reference>
<protein>
    <submittedName>
        <fullName evidence="2">1-acyl-sn-glycerol-3-phosphate acyltransferase</fullName>
    </submittedName>
</protein>
<dbReference type="GO" id="GO:0016746">
    <property type="term" value="F:acyltransferase activity"/>
    <property type="evidence" value="ECO:0007669"/>
    <property type="project" value="UniProtKB-KW"/>
</dbReference>
<dbReference type="Proteomes" id="UP001595859">
    <property type="component" value="Unassembled WGS sequence"/>
</dbReference>
<accession>A0ABV9SER8</accession>
<dbReference type="EMBL" id="JBHSIS010000035">
    <property type="protein sequence ID" value="MFC4859484.1"/>
    <property type="molecule type" value="Genomic_DNA"/>
</dbReference>
<proteinExistence type="predicted"/>
<dbReference type="Pfam" id="PF01553">
    <property type="entry name" value="Acyltransferase"/>
    <property type="match status" value="1"/>
</dbReference>
<dbReference type="InterPro" id="IPR002123">
    <property type="entry name" value="Plipid/glycerol_acylTrfase"/>
</dbReference>
<comment type="caution">
    <text evidence="2">The sequence shown here is derived from an EMBL/GenBank/DDBJ whole genome shotgun (WGS) entry which is preliminary data.</text>
</comment>
<sequence length="92" mass="9754">MDLVGHPARHGPAIIVANHNSHVDAVALISLFPSGVVGKVRPVAAADYFLRNRVLSWFSRRCLGILPFDRHCLGDGGDPLVGCVAALDAARS</sequence>
<dbReference type="RefSeq" id="WP_378062596.1">
    <property type="nucleotide sequence ID" value="NZ_JBHSIS010000035.1"/>
</dbReference>
<evidence type="ECO:0000259" key="1">
    <source>
        <dbReference type="Pfam" id="PF01553"/>
    </source>
</evidence>
<keyword evidence="3" id="KW-1185">Reference proteome</keyword>
<feature type="domain" description="Phospholipid/glycerol acyltransferase" evidence="1">
    <location>
        <begin position="9"/>
        <end position="71"/>
    </location>
</feature>
<keyword evidence="2" id="KW-0808">Transferase</keyword>
<evidence type="ECO:0000313" key="3">
    <source>
        <dbReference type="Proteomes" id="UP001595859"/>
    </source>
</evidence>
<keyword evidence="2" id="KW-0012">Acyltransferase</keyword>
<evidence type="ECO:0000313" key="2">
    <source>
        <dbReference type="EMBL" id="MFC4859484.1"/>
    </source>
</evidence>
<dbReference type="SUPFAM" id="SSF69593">
    <property type="entry name" value="Glycerol-3-phosphate (1)-acyltransferase"/>
    <property type="match status" value="1"/>
</dbReference>
<gene>
    <name evidence="2" type="ORF">ACFPCV_38830</name>
</gene>